<keyword evidence="18" id="KW-1185">Reference proteome</keyword>
<dbReference type="Gene3D" id="1.10.287.380">
    <property type="entry name" value="Valyl-tRNA synthetase, C-terminal domain"/>
    <property type="match status" value="1"/>
</dbReference>
<dbReference type="Pfam" id="PF00133">
    <property type="entry name" value="tRNA-synt_1"/>
    <property type="match status" value="1"/>
</dbReference>
<evidence type="ECO:0000256" key="7">
    <source>
        <dbReference type="ARBA" id="ARBA00022917"/>
    </source>
</evidence>
<dbReference type="SUPFAM" id="SSF52374">
    <property type="entry name" value="Nucleotidylyl transferase"/>
    <property type="match status" value="1"/>
</dbReference>
<evidence type="ECO:0000259" key="15">
    <source>
        <dbReference type="Pfam" id="PF08264"/>
    </source>
</evidence>
<dbReference type="InterPro" id="IPR033705">
    <property type="entry name" value="Anticodon_Ia_Val"/>
</dbReference>
<dbReference type="NCBIfam" id="NF004349">
    <property type="entry name" value="PRK05729.1"/>
    <property type="match status" value="1"/>
</dbReference>
<dbReference type="RefSeq" id="WP_141320308.1">
    <property type="nucleotide sequence ID" value="NZ_BJOC01000026.1"/>
</dbReference>
<dbReference type="InterPro" id="IPR002303">
    <property type="entry name" value="Valyl-tRNA_ligase"/>
</dbReference>
<dbReference type="InterPro" id="IPR009080">
    <property type="entry name" value="tRNAsynth_Ia_anticodon-bd"/>
</dbReference>
<comment type="similarity">
    <text evidence="12 13">Belongs to the class-I aminoacyl-tRNA synthetase family. ValS type 1 subfamily.</text>
</comment>
<dbReference type="Pfam" id="PF10458">
    <property type="entry name" value="Val_tRNA-synt_C"/>
    <property type="match status" value="1"/>
</dbReference>
<comment type="subunit">
    <text evidence="2 13">Monomer.</text>
</comment>
<dbReference type="NCBIfam" id="TIGR00422">
    <property type="entry name" value="valS"/>
    <property type="match status" value="1"/>
</dbReference>
<dbReference type="Gene3D" id="3.40.50.620">
    <property type="entry name" value="HUPs"/>
    <property type="match status" value="2"/>
</dbReference>
<dbReference type="InterPro" id="IPR014729">
    <property type="entry name" value="Rossmann-like_a/b/a_fold"/>
</dbReference>
<dbReference type="CDD" id="cd07962">
    <property type="entry name" value="Anticodon_Ia_Val"/>
    <property type="match status" value="1"/>
</dbReference>
<comment type="function">
    <text evidence="11 13">Catalyzes the attachment of valine to tRNA(Val). As ValRS can inadvertently accommodate and process structurally similar amino acids such as threonine, to avoid such errors, it has a 'posttransfer' editing activity that hydrolyzes mischarged Thr-tRNA(Val) in a tRNA-dependent manner.</text>
</comment>
<dbReference type="InterPro" id="IPR013155">
    <property type="entry name" value="M/V/L/I-tRNA-synth_anticd-bd"/>
</dbReference>
<dbReference type="AlphaFoldDB" id="A0A4Y4F0U6"/>
<evidence type="ECO:0000256" key="11">
    <source>
        <dbReference type="ARBA" id="ARBA00055630"/>
    </source>
</evidence>
<dbReference type="Gene3D" id="1.10.730.10">
    <property type="entry name" value="Isoleucyl-tRNA Synthetase, Domain 1"/>
    <property type="match status" value="1"/>
</dbReference>
<dbReference type="FunFam" id="1.10.287.380:FF:000001">
    <property type="entry name" value="Valine--tRNA ligase"/>
    <property type="match status" value="1"/>
</dbReference>
<dbReference type="GO" id="GO:0005524">
    <property type="term" value="F:ATP binding"/>
    <property type="evidence" value="ECO:0007669"/>
    <property type="project" value="UniProtKB-UniRule"/>
</dbReference>
<evidence type="ECO:0000256" key="8">
    <source>
        <dbReference type="ARBA" id="ARBA00023054"/>
    </source>
</evidence>
<dbReference type="InterPro" id="IPR019499">
    <property type="entry name" value="Val-tRNA_synth_tRNA-bd"/>
</dbReference>
<comment type="caution">
    <text evidence="17">The sequence shown here is derived from an EMBL/GenBank/DDBJ whole genome shotgun (WGS) entry which is preliminary data.</text>
</comment>
<organism evidence="17 18">
    <name type="scientific">Halomonas halmophila</name>
    <dbReference type="NCBI Taxonomy" id="252"/>
    <lineage>
        <taxon>Bacteria</taxon>
        <taxon>Pseudomonadati</taxon>
        <taxon>Pseudomonadota</taxon>
        <taxon>Gammaproteobacteria</taxon>
        <taxon>Oceanospirillales</taxon>
        <taxon>Halomonadaceae</taxon>
        <taxon>Halomonas</taxon>
    </lineage>
</organism>
<dbReference type="FunFam" id="1.10.730.10:FF:000007">
    <property type="entry name" value="Valine--tRNA ligase"/>
    <property type="match status" value="1"/>
</dbReference>
<dbReference type="Pfam" id="PF08264">
    <property type="entry name" value="Anticodon_1"/>
    <property type="match status" value="1"/>
</dbReference>
<dbReference type="GO" id="GO:0004832">
    <property type="term" value="F:valine-tRNA ligase activity"/>
    <property type="evidence" value="ECO:0007669"/>
    <property type="project" value="UniProtKB-UniRule"/>
</dbReference>
<keyword evidence="4 13" id="KW-0436">Ligase</keyword>
<evidence type="ECO:0000256" key="9">
    <source>
        <dbReference type="ARBA" id="ARBA00023146"/>
    </source>
</evidence>
<dbReference type="FunFam" id="3.40.50.620:FF:000032">
    <property type="entry name" value="Valine--tRNA ligase"/>
    <property type="match status" value="1"/>
</dbReference>
<dbReference type="SUPFAM" id="SSF46589">
    <property type="entry name" value="tRNA-binding arm"/>
    <property type="match status" value="1"/>
</dbReference>
<keyword evidence="7 13" id="KW-0648">Protein biosynthesis</keyword>
<evidence type="ECO:0000256" key="10">
    <source>
        <dbReference type="ARBA" id="ARBA00047552"/>
    </source>
</evidence>
<reference evidence="17 18" key="1">
    <citation type="submission" date="2019-06" db="EMBL/GenBank/DDBJ databases">
        <title>Whole genome shotgun sequence of Halomonas halmophila NBRC 15537.</title>
        <authorList>
            <person name="Hosoyama A."/>
            <person name="Uohara A."/>
            <person name="Ohji S."/>
            <person name="Ichikawa N."/>
        </authorList>
    </citation>
    <scope>NUCLEOTIDE SEQUENCE [LARGE SCALE GENOMIC DNA]</scope>
    <source>
        <strain evidence="17 18">NBRC 15537</strain>
    </source>
</reference>
<dbReference type="GO" id="GO:0002161">
    <property type="term" value="F:aminoacyl-tRNA deacylase activity"/>
    <property type="evidence" value="ECO:0007669"/>
    <property type="project" value="InterPro"/>
</dbReference>
<dbReference type="InterPro" id="IPR009008">
    <property type="entry name" value="Val/Leu/Ile-tRNA-synth_edit"/>
</dbReference>
<dbReference type="InterPro" id="IPR010978">
    <property type="entry name" value="tRNA-bd_arm"/>
</dbReference>
<dbReference type="InterPro" id="IPR002300">
    <property type="entry name" value="aa-tRNA-synth_Ia"/>
</dbReference>
<dbReference type="InterPro" id="IPR037118">
    <property type="entry name" value="Val-tRNA_synth_C_sf"/>
</dbReference>
<feature type="domain" description="Methionyl/Valyl/Leucyl/Isoleucyl-tRNA synthetase anticodon-binding" evidence="15">
    <location>
        <begin position="709"/>
        <end position="864"/>
    </location>
</feature>
<evidence type="ECO:0000256" key="4">
    <source>
        <dbReference type="ARBA" id="ARBA00022598"/>
    </source>
</evidence>
<dbReference type="InterPro" id="IPR001412">
    <property type="entry name" value="aa-tRNA-synth_I_CS"/>
</dbReference>
<dbReference type="SUPFAM" id="SSF47323">
    <property type="entry name" value="Anticodon-binding domain of a subclass of class I aminoacyl-tRNA synthetases"/>
    <property type="match status" value="1"/>
</dbReference>
<feature type="domain" description="Aminoacyl-tRNA synthetase class Ia" evidence="14">
    <location>
        <begin position="14"/>
        <end position="662"/>
    </location>
</feature>
<evidence type="ECO:0000256" key="2">
    <source>
        <dbReference type="ARBA" id="ARBA00011245"/>
    </source>
</evidence>
<dbReference type="FunFam" id="3.40.50.620:FF:000073">
    <property type="entry name" value="Valine--tRNA ligase"/>
    <property type="match status" value="1"/>
</dbReference>
<dbReference type="EC" id="6.1.1.9" evidence="13"/>
<comment type="subcellular location">
    <subcellularLocation>
        <location evidence="1 13">Cytoplasm</location>
    </subcellularLocation>
</comment>
<comment type="catalytic activity">
    <reaction evidence="10 13">
        <text>tRNA(Val) + L-valine + ATP = L-valyl-tRNA(Val) + AMP + diphosphate</text>
        <dbReference type="Rhea" id="RHEA:10704"/>
        <dbReference type="Rhea" id="RHEA-COMP:9672"/>
        <dbReference type="Rhea" id="RHEA-COMP:9708"/>
        <dbReference type="ChEBI" id="CHEBI:30616"/>
        <dbReference type="ChEBI" id="CHEBI:33019"/>
        <dbReference type="ChEBI" id="CHEBI:57762"/>
        <dbReference type="ChEBI" id="CHEBI:78442"/>
        <dbReference type="ChEBI" id="CHEBI:78537"/>
        <dbReference type="ChEBI" id="CHEBI:456215"/>
        <dbReference type="EC" id="6.1.1.9"/>
    </reaction>
</comment>
<feature type="binding site" evidence="13">
    <location>
        <position position="588"/>
    </location>
    <ligand>
        <name>ATP</name>
        <dbReference type="ChEBI" id="CHEBI:30616"/>
    </ligand>
</feature>
<keyword evidence="8 13" id="KW-0175">Coiled coil</keyword>
<evidence type="ECO:0000256" key="1">
    <source>
        <dbReference type="ARBA" id="ARBA00004496"/>
    </source>
</evidence>
<proteinExistence type="inferred from homology"/>
<comment type="domain">
    <text evidence="13">ValRS has two distinct active sites: one for aminoacylation and one for editing. The misactivated threonine is translocated from the active site to the editing site.</text>
</comment>
<dbReference type="PRINTS" id="PR00986">
    <property type="entry name" value="TRNASYNTHVAL"/>
</dbReference>
<sequence length="991" mass="112476">MDKTYQPEQIENRWYQRWEDNGHFAPSGKGDPFSIMIPPPNVTGSLHMGHAFQDTIMDTLTRWKRMQGNNTLWQVGTDHAGIATQMLVERKVAAEEGKSRHDLGRDAFTDRIWEWKQESGGHITRQLRRMGASVDWSRERFTMDDGFYKAVQEVFVQLFDKGLIYRGKRLVNWDPTFETAISDLEVENTEVDGQMWHFKYPLAGGETYEYIEKDADGNVTLRETRDYISIATTRPETMLGDGAVAVSPDDERYAPLVGKLCEIPVGPKEHRRLIPIITDEYPDPEFGSGAVKITGAHDFNDYAVAQRNAIPLYNLMDRKAHMRNDGLSYAESAALASRAARGEDIGSVDEINLVPTELRGLDRFAARRQVVEAVTAEGLAVTTPDEAGQEQPLVEHKKLMQPFGDRSGDVIEPYLTDQWFVAVEDLAKPAIAAVENGDIEFVPKNYENMYFAWMRDLQDWCISRQLWWGHRIPAWYDTEGKVYVARSEAEARERYGIAADVPLSQDEDVLDTWFSSGLWTFGTLGWPEQTPALETFHPTNVLVTGFDIIFFWVARMIMLTLEFTGEVPFKQVYVHGLVRDGQGNKMSKSKGNVLDPIDLIDGIDLETLVEKRTGNMMQPQKARAIAKATRQEFPQGIEAHGTDALRFTFLSQATTGRDIKFDIGRLDGYRNFCNKLWNASRYVLMNAEGQDCGTSPDGQGDEVELSLADRWIVSRLQQTEAQVTRAMQEYRFDHASQALYEFIWNEYCDWYLELSKPVLWDDEASAQAQRGTRRTLVRVLETVLRLAHPMMPYISEEIWQRVAPLAGTSHGEEDSLMVQPWPQADDSRIDEAAERDIEWLKGVIVAIRNIRAELNIAPGKPLTAMLTKGDADDRRRLDANRRFLAKLAKLESIDWLADADQAPLAATQLVGDLEVLVPMAGLIDKEAELTRLAKEIDKQDKLIDGIEKKLGNESFVAKAPEAVVQKERDKLDDLSTNRRLLVEQRDRIAAL</sequence>
<feature type="coiled-coil region" evidence="13">
    <location>
        <begin position="922"/>
        <end position="984"/>
    </location>
</feature>
<dbReference type="EMBL" id="BJOC01000026">
    <property type="protein sequence ID" value="GED23016.1"/>
    <property type="molecule type" value="Genomic_DNA"/>
</dbReference>
<dbReference type="SUPFAM" id="SSF50677">
    <property type="entry name" value="ValRS/IleRS/LeuRS editing domain"/>
    <property type="match status" value="1"/>
</dbReference>
<evidence type="ECO:0000259" key="16">
    <source>
        <dbReference type="Pfam" id="PF10458"/>
    </source>
</evidence>
<evidence type="ECO:0000259" key="14">
    <source>
        <dbReference type="Pfam" id="PF00133"/>
    </source>
</evidence>
<evidence type="ECO:0000256" key="12">
    <source>
        <dbReference type="ARBA" id="ARBA00060830"/>
    </source>
</evidence>
<comment type="domain">
    <text evidence="13">The C-terminal coiled-coil domain is crucial for aminoacylation activity.</text>
</comment>
<keyword evidence="6 13" id="KW-0067">ATP-binding</keyword>
<dbReference type="PANTHER" id="PTHR11946">
    <property type="entry name" value="VALYL-TRNA SYNTHETASES"/>
    <property type="match status" value="1"/>
</dbReference>
<evidence type="ECO:0000256" key="6">
    <source>
        <dbReference type="ARBA" id="ARBA00022840"/>
    </source>
</evidence>
<dbReference type="GO" id="GO:0006438">
    <property type="term" value="P:valyl-tRNA aminoacylation"/>
    <property type="evidence" value="ECO:0007669"/>
    <property type="project" value="UniProtKB-UniRule"/>
</dbReference>
<gene>
    <name evidence="13 17" type="primary">valS</name>
    <name evidence="17" type="ORF">HHA01_19930</name>
</gene>
<feature type="domain" description="Valyl-tRNA synthetase tRNA-binding arm" evidence="16">
    <location>
        <begin position="926"/>
        <end position="988"/>
    </location>
</feature>
<dbReference type="PROSITE" id="PS00178">
    <property type="entry name" value="AA_TRNA_LIGASE_I"/>
    <property type="match status" value="1"/>
</dbReference>
<dbReference type="HAMAP" id="MF_02004">
    <property type="entry name" value="Val_tRNA_synth_type1"/>
    <property type="match status" value="1"/>
</dbReference>
<evidence type="ECO:0000313" key="17">
    <source>
        <dbReference type="EMBL" id="GED23016.1"/>
    </source>
</evidence>
<keyword evidence="5 13" id="KW-0547">Nucleotide-binding</keyword>
<evidence type="ECO:0000256" key="3">
    <source>
        <dbReference type="ARBA" id="ARBA00022490"/>
    </source>
</evidence>
<dbReference type="Proteomes" id="UP000319812">
    <property type="component" value="Unassembled WGS sequence"/>
</dbReference>
<protein>
    <recommendedName>
        <fullName evidence="13">Valine--tRNA ligase</fullName>
        <ecNumber evidence="13">6.1.1.9</ecNumber>
    </recommendedName>
    <alternativeName>
        <fullName evidence="13">Valyl-tRNA synthetase</fullName>
        <shortName evidence="13">ValRS</shortName>
    </alternativeName>
</protein>
<evidence type="ECO:0000313" key="18">
    <source>
        <dbReference type="Proteomes" id="UP000319812"/>
    </source>
</evidence>
<dbReference type="OrthoDB" id="9810365at2"/>
<keyword evidence="9 13" id="KW-0030">Aminoacyl-tRNA synthetase</keyword>
<accession>A0A4Y4F0U6</accession>
<evidence type="ECO:0000256" key="5">
    <source>
        <dbReference type="ARBA" id="ARBA00022741"/>
    </source>
</evidence>
<evidence type="ECO:0000256" key="13">
    <source>
        <dbReference type="HAMAP-Rule" id="MF_02004"/>
    </source>
</evidence>
<dbReference type="PANTHER" id="PTHR11946:SF93">
    <property type="entry name" value="VALINE--TRNA LIGASE, CHLOROPLASTIC_MITOCHONDRIAL 2"/>
    <property type="match status" value="1"/>
</dbReference>
<keyword evidence="3 13" id="KW-0963">Cytoplasm</keyword>
<feature type="short sequence motif" description="'HIGH' region" evidence="13">
    <location>
        <begin position="40"/>
        <end position="50"/>
    </location>
</feature>
<feature type="short sequence motif" description="'KMSKS' region" evidence="13">
    <location>
        <begin position="585"/>
        <end position="589"/>
    </location>
</feature>
<dbReference type="Gene3D" id="3.90.740.10">
    <property type="entry name" value="Valyl/Leucyl/Isoleucyl-tRNA synthetase, editing domain"/>
    <property type="match status" value="1"/>
</dbReference>
<dbReference type="GO" id="GO:0005829">
    <property type="term" value="C:cytosol"/>
    <property type="evidence" value="ECO:0007669"/>
    <property type="project" value="TreeGrafter"/>
</dbReference>
<name>A0A4Y4F0U6_9GAMM</name>